<dbReference type="EMBL" id="LESJ01000009">
    <property type="protein sequence ID" value="RBT66351.1"/>
    <property type="molecule type" value="Genomic_DNA"/>
</dbReference>
<gene>
    <name evidence="4" type="ORF">EB03_02662</name>
    <name evidence="5" type="ORF">NCTC12204_02608</name>
</gene>
<dbReference type="GeneID" id="56786396"/>
<feature type="region of interest" description="Disordered" evidence="1">
    <location>
        <begin position="160"/>
        <end position="186"/>
    </location>
</feature>
<dbReference type="STRING" id="1354.A6P53_12255"/>
<keyword evidence="2" id="KW-0472">Membrane</keyword>
<keyword evidence="2" id="KW-0812">Transmembrane</keyword>
<sequence length="296" mass="32122">MAFETIGETLRQARLNKKISLDELQQITKIQKRYLEAIDNDDFDQLPGKFYVRAFIRQYAEAVGEDGDHLVDVFDGKSKLSAGEVVARPEPETVSGSRKAMHQEEANPSKFWTSLPVILLGLVALAIITVVGYMTWQDRKSDPIIDTTATSVSVDGAITQTTSSTKKERESSSSTSTTTTSTTQEEKKMAITAGEDTGSTIAVNVTDAKKPVTLEFAATNRIWIGVLVDNAYVYQGTLAANETQSTQLPETATNATIRLGAASNATVKINGEEIPVNPGANNQNPKNVTLTLQYAE</sequence>
<dbReference type="Gene3D" id="1.10.260.40">
    <property type="entry name" value="lambda repressor-like DNA-binding domains"/>
    <property type="match status" value="1"/>
</dbReference>
<accession>A0A1V8X759</accession>
<evidence type="ECO:0000313" key="7">
    <source>
        <dbReference type="Proteomes" id="UP000352698"/>
    </source>
</evidence>
<protein>
    <submittedName>
        <fullName evidence="5">Transcriptional regulator</fullName>
    </submittedName>
</protein>
<dbReference type="EMBL" id="CABEEP010000001">
    <property type="protein sequence ID" value="VTQ70361.1"/>
    <property type="molecule type" value="Genomic_DNA"/>
</dbReference>
<keyword evidence="2" id="KW-1133">Transmembrane helix</keyword>
<reference evidence="5 7" key="2">
    <citation type="submission" date="2019-05" db="EMBL/GenBank/DDBJ databases">
        <authorList>
            <consortium name="Pathogen Informatics"/>
        </authorList>
    </citation>
    <scope>NUCLEOTIDE SEQUENCE [LARGE SCALE GENOMIC DNA]</scope>
    <source>
        <strain evidence="5 7">NCTC12204</strain>
    </source>
</reference>
<evidence type="ECO:0000256" key="2">
    <source>
        <dbReference type="SAM" id="Phobius"/>
    </source>
</evidence>
<dbReference type="Pfam" id="PF13413">
    <property type="entry name" value="HTH_25"/>
    <property type="match status" value="1"/>
</dbReference>
<evidence type="ECO:0000313" key="6">
    <source>
        <dbReference type="Proteomes" id="UP000253498"/>
    </source>
</evidence>
<feature type="compositionally biased region" description="Low complexity" evidence="1">
    <location>
        <begin position="172"/>
        <end position="183"/>
    </location>
</feature>
<dbReference type="RefSeq" id="WP_010720624.1">
    <property type="nucleotide sequence ID" value="NZ_AP027299.1"/>
</dbReference>
<dbReference type="InterPro" id="IPR050400">
    <property type="entry name" value="Bact_Cytoskel_RodZ"/>
</dbReference>
<dbReference type="InterPro" id="IPR025194">
    <property type="entry name" value="RodZ-like_C"/>
</dbReference>
<evidence type="ECO:0000256" key="1">
    <source>
        <dbReference type="SAM" id="MobiDB-lite"/>
    </source>
</evidence>
<reference evidence="4 6" key="1">
    <citation type="submission" date="2015-06" db="EMBL/GenBank/DDBJ databases">
        <title>The Genome Sequence of Enterococcus hirae 88EA1.</title>
        <authorList>
            <consortium name="The Broad Institute Genomics Platform"/>
            <consortium name="The Broad Institute Genome Sequencing Center for Infectious Disease"/>
            <person name="Earl A.M."/>
            <person name="Van Tyne D."/>
            <person name="Lebreton F."/>
            <person name="Saavedra J.T."/>
            <person name="Gilmore M.S."/>
            <person name="Manson McGuire A."/>
            <person name="Clock S."/>
            <person name="Crupain M."/>
            <person name="Rangan U."/>
            <person name="Young S."/>
            <person name="Abouelleil A."/>
            <person name="Cao P."/>
            <person name="Chapman S.B."/>
            <person name="Griggs A."/>
            <person name="Priest M."/>
            <person name="Shea T."/>
            <person name="Wortman J."/>
            <person name="Nusbaum C."/>
            <person name="Birren B."/>
        </authorList>
    </citation>
    <scope>NUCLEOTIDE SEQUENCE [LARGE SCALE GENOMIC DNA]</scope>
    <source>
        <strain evidence="4 6">88EA1</strain>
    </source>
</reference>
<dbReference type="Proteomes" id="UP000253498">
    <property type="component" value="Unassembled WGS sequence"/>
</dbReference>
<feature type="domain" description="Cytoskeleton protein RodZ-like C-terminal" evidence="3">
    <location>
        <begin position="216"/>
        <end position="282"/>
    </location>
</feature>
<dbReference type="Proteomes" id="UP000352698">
    <property type="component" value="Unassembled WGS sequence"/>
</dbReference>
<feature type="region of interest" description="Disordered" evidence="1">
    <location>
        <begin position="84"/>
        <end position="106"/>
    </location>
</feature>
<dbReference type="GO" id="GO:0003677">
    <property type="term" value="F:DNA binding"/>
    <property type="evidence" value="ECO:0007669"/>
    <property type="project" value="InterPro"/>
</dbReference>
<dbReference type="AlphaFoldDB" id="A0A1V8X759"/>
<comment type="caution">
    <text evidence="5">The sequence shown here is derived from an EMBL/GenBank/DDBJ whole genome shotgun (WGS) entry which is preliminary data.</text>
</comment>
<proteinExistence type="predicted"/>
<evidence type="ECO:0000313" key="4">
    <source>
        <dbReference type="EMBL" id="RBT66351.1"/>
    </source>
</evidence>
<dbReference type="InterPro" id="IPR010982">
    <property type="entry name" value="Lambda_DNA-bd_dom_sf"/>
</dbReference>
<feature type="transmembrane region" description="Helical" evidence="2">
    <location>
        <begin position="111"/>
        <end position="136"/>
    </location>
</feature>
<dbReference type="PANTHER" id="PTHR34475:SF1">
    <property type="entry name" value="CYTOSKELETON PROTEIN RODZ"/>
    <property type="match status" value="1"/>
</dbReference>
<evidence type="ECO:0000259" key="3">
    <source>
        <dbReference type="Pfam" id="PF13464"/>
    </source>
</evidence>
<organism evidence="5 7">
    <name type="scientific">Enterococcus hirae</name>
    <dbReference type="NCBI Taxonomy" id="1354"/>
    <lineage>
        <taxon>Bacteria</taxon>
        <taxon>Bacillati</taxon>
        <taxon>Bacillota</taxon>
        <taxon>Bacilli</taxon>
        <taxon>Lactobacillales</taxon>
        <taxon>Enterococcaceae</taxon>
        <taxon>Enterococcus</taxon>
    </lineage>
</organism>
<evidence type="ECO:0000313" key="5">
    <source>
        <dbReference type="EMBL" id="VTQ70361.1"/>
    </source>
</evidence>
<dbReference type="PANTHER" id="PTHR34475">
    <property type="match status" value="1"/>
</dbReference>
<dbReference type="Pfam" id="PF13464">
    <property type="entry name" value="RodZ_C"/>
    <property type="match status" value="1"/>
</dbReference>
<name>A0A1V8X759_ENTHR</name>